<dbReference type="EMBL" id="NOKQ01000196">
    <property type="protein sequence ID" value="OZS78336.1"/>
    <property type="molecule type" value="Genomic_DNA"/>
</dbReference>
<dbReference type="Proteomes" id="UP000217065">
    <property type="component" value="Unassembled WGS sequence"/>
</dbReference>
<comment type="caution">
    <text evidence="2">The sequence shown here is derived from an EMBL/GenBank/DDBJ whole genome shotgun (WGS) entry which is preliminary data.</text>
</comment>
<evidence type="ECO:0000313" key="2">
    <source>
        <dbReference type="EMBL" id="OZS78336.1"/>
    </source>
</evidence>
<name>A0A264W422_9BACL</name>
<protein>
    <submittedName>
        <fullName evidence="2">Uncharacterized protein</fullName>
    </submittedName>
</protein>
<organism evidence="2 3">
    <name type="scientific">Tetzosporium hominis</name>
    <dbReference type="NCBI Taxonomy" id="2020506"/>
    <lineage>
        <taxon>Bacteria</taxon>
        <taxon>Bacillati</taxon>
        <taxon>Bacillota</taxon>
        <taxon>Bacilli</taxon>
        <taxon>Bacillales</taxon>
        <taxon>Caryophanaceae</taxon>
        <taxon>Tetzosporium</taxon>
    </lineage>
</organism>
<feature type="compositionally biased region" description="Basic and acidic residues" evidence="1">
    <location>
        <begin position="31"/>
        <end position="47"/>
    </location>
</feature>
<reference evidence="2 3" key="1">
    <citation type="submission" date="2017-07" db="EMBL/GenBank/DDBJ databases">
        <title>Tetzosporium hominis gen.nov. sp.nov.</title>
        <authorList>
            <person name="Tetz G."/>
            <person name="Tetz V."/>
        </authorList>
    </citation>
    <scope>NUCLEOTIDE SEQUENCE [LARGE SCALE GENOMIC DNA]</scope>
    <source>
        <strain evidence="2 3">VT-49</strain>
    </source>
</reference>
<proteinExistence type="predicted"/>
<keyword evidence="3" id="KW-1185">Reference proteome</keyword>
<sequence length="60" mass="6900">MASSWLIEKTRALFGNASFCIVEETSEYAEEKTKFEEENPNLVEERPLSPPPAYLNFTFP</sequence>
<gene>
    <name evidence="2" type="ORF">CF394_06140</name>
</gene>
<dbReference type="AlphaFoldDB" id="A0A264W422"/>
<evidence type="ECO:0000313" key="3">
    <source>
        <dbReference type="Proteomes" id="UP000217065"/>
    </source>
</evidence>
<accession>A0A264W422</accession>
<feature type="region of interest" description="Disordered" evidence="1">
    <location>
        <begin position="31"/>
        <end position="60"/>
    </location>
</feature>
<evidence type="ECO:0000256" key="1">
    <source>
        <dbReference type="SAM" id="MobiDB-lite"/>
    </source>
</evidence>